<feature type="chain" id="PRO_5012508214" evidence="2">
    <location>
        <begin position="21"/>
        <end position="604"/>
    </location>
</feature>
<dbReference type="Proteomes" id="UP000193719">
    <property type="component" value="Unassembled WGS sequence"/>
</dbReference>
<dbReference type="EMBL" id="MCFH01000009">
    <property type="protein sequence ID" value="ORX55331.1"/>
    <property type="molecule type" value="Genomic_DNA"/>
</dbReference>
<sequence>MARLFKYITEVLALVGLCYAKEYRVVAVPSEYGGSFVAVVIDDGTSIQLEPTQNGYFWVGKGNDPTNNYYYVITDSENNIIASENQGTQIDGTNNQEFAFIRGDNGDLNDVYGRPYSKAGDLLRPIPRAFDPLDGYKKFSELFQEGEVQNVRAYCPDENQVNALLNNRGDNIDISITGCDLSIISSGSDKRFTNVTIELSGQGSRGYPKRPFKIKLDSDSADKNNQKIHGRDKFKLRNCVFDCTYIKNKLAIDLSTSLGLPAGQATPARFYLNNYAFGLYDMADVFKKKLIKNNFHFKEDKPKYGVLYKAKTYQGITRNYLVQNPDIYSEIYDIAFIPDDKKDNPYGEITELIDWIANTLPTASDSEIENFINVDLLLKDIVVEYLIDHRDGFFIAGNNYYIYKSNGKFNVWSFDFDATFDKFALYPVNTPWDEYQNIPASYSDTLNRNPLVEGVLSHEKFRNRFVEILKTTVSEVFNSQSMNPRIAYFQEFLKADMNWDTLVHPPAQIYDVLNGEDITYTYDQICTAFTDLESYTCSGDSTSLYAYVRMRSQVVVDQYQLQTTCDYSKGSVGNVFESSAKILLPSAMTTLFLISTILLYLRYN</sequence>
<dbReference type="STRING" id="1754191.A0A1Y1VHT3"/>
<proteinExistence type="predicted"/>
<evidence type="ECO:0000256" key="1">
    <source>
        <dbReference type="SAM" id="Phobius"/>
    </source>
</evidence>
<dbReference type="PANTHER" id="PTHR40050">
    <property type="entry name" value="INNER SPORE COAT PROTEIN H"/>
    <property type="match status" value="1"/>
</dbReference>
<dbReference type="Pfam" id="PF08757">
    <property type="entry name" value="CotH"/>
    <property type="match status" value="1"/>
</dbReference>
<keyword evidence="1" id="KW-0472">Membrane</keyword>
<dbReference type="PANTHER" id="PTHR40050:SF1">
    <property type="entry name" value="INNER SPORE COAT PROTEIN H"/>
    <property type="match status" value="1"/>
</dbReference>
<name>A0A1Y1VHT3_9FUNG</name>
<dbReference type="OrthoDB" id="10267127at2759"/>
<keyword evidence="2" id="KW-0732">Signal</keyword>
<keyword evidence="1" id="KW-1133">Transmembrane helix</keyword>
<reference evidence="3 4" key="2">
    <citation type="submission" date="2016-08" db="EMBL/GenBank/DDBJ databases">
        <title>Pervasive Adenine N6-methylation of Active Genes in Fungi.</title>
        <authorList>
            <consortium name="DOE Joint Genome Institute"/>
            <person name="Mondo S.J."/>
            <person name="Dannebaum R.O."/>
            <person name="Kuo R.C."/>
            <person name="Labutti K."/>
            <person name="Haridas S."/>
            <person name="Kuo A."/>
            <person name="Salamov A."/>
            <person name="Ahrendt S.R."/>
            <person name="Lipzen A."/>
            <person name="Sullivan W."/>
            <person name="Andreopoulos W.B."/>
            <person name="Clum A."/>
            <person name="Lindquist E."/>
            <person name="Daum C."/>
            <person name="Ramamoorthy G.K."/>
            <person name="Gryganskyi A."/>
            <person name="Culley D."/>
            <person name="Magnuson J.K."/>
            <person name="James T.Y."/>
            <person name="O'Malley M.A."/>
            <person name="Stajich J.E."/>
            <person name="Spatafora J.W."/>
            <person name="Visel A."/>
            <person name="Grigoriev I.V."/>
        </authorList>
    </citation>
    <scope>NUCLEOTIDE SEQUENCE [LARGE SCALE GENOMIC DNA]</scope>
    <source>
        <strain evidence="4">finn</strain>
    </source>
</reference>
<keyword evidence="4" id="KW-1185">Reference proteome</keyword>
<keyword evidence="1" id="KW-0812">Transmembrane</keyword>
<evidence type="ECO:0000256" key="2">
    <source>
        <dbReference type="SAM" id="SignalP"/>
    </source>
</evidence>
<dbReference type="InterPro" id="IPR014867">
    <property type="entry name" value="Spore_coat_CotH_CotH2/3/7"/>
</dbReference>
<accession>A0A1Y1VHT3</accession>
<dbReference type="AlphaFoldDB" id="A0A1Y1VHT3"/>
<gene>
    <name evidence="3" type="ORF">BCR36DRAFT_321332</name>
</gene>
<feature type="transmembrane region" description="Helical" evidence="1">
    <location>
        <begin position="582"/>
        <end position="601"/>
    </location>
</feature>
<evidence type="ECO:0000313" key="3">
    <source>
        <dbReference type="EMBL" id="ORX55331.1"/>
    </source>
</evidence>
<feature type="signal peptide" evidence="2">
    <location>
        <begin position="1"/>
        <end position="20"/>
    </location>
</feature>
<protein>
    <submittedName>
        <fullName evidence="3">Coth-domain-containing protein</fullName>
    </submittedName>
</protein>
<comment type="caution">
    <text evidence="3">The sequence shown here is derived from an EMBL/GenBank/DDBJ whole genome shotgun (WGS) entry which is preliminary data.</text>
</comment>
<organism evidence="3 4">
    <name type="scientific">Piromyces finnis</name>
    <dbReference type="NCBI Taxonomy" id="1754191"/>
    <lineage>
        <taxon>Eukaryota</taxon>
        <taxon>Fungi</taxon>
        <taxon>Fungi incertae sedis</taxon>
        <taxon>Chytridiomycota</taxon>
        <taxon>Chytridiomycota incertae sedis</taxon>
        <taxon>Neocallimastigomycetes</taxon>
        <taxon>Neocallimastigales</taxon>
        <taxon>Neocallimastigaceae</taxon>
        <taxon>Piromyces</taxon>
    </lineage>
</organism>
<evidence type="ECO:0000313" key="4">
    <source>
        <dbReference type="Proteomes" id="UP000193719"/>
    </source>
</evidence>
<reference evidence="3 4" key="1">
    <citation type="submission" date="2016-08" db="EMBL/GenBank/DDBJ databases">
        <title>Genomes of anaerobic fungi encode conserved fungal cellulosomes for biomass hydrolysis.</title>
        <authorList>
            <consortium name="DOE Joint Genome Institute"/>
            <person name="Haitjema C.H."/>
            <person name="Gilmore S.P."/>
            <person name="Henske J.K."/>
            <person name="Solomon K.V."/>
            <person name="De Groot R."/>
            <person name="Kuo A."/>
            <person name="Mondo S.J."/>
            <person name="Salamov A.A."/>
            <person name="Labutti K."/>
            <person name="Zhao Z."/>
            <person name="Chiniquy J."/>
            <person name="Barry K."/>
            <person name="Brewer H.M."/>
            <person name="Purvine S.O."/>
            <person name="Wright A.T."/>
            <person name="Boxma B."/>
            <person name="Van Alen T."/>
            <person name="Hackstein J.H."/>
            <person name="Baker S.E."/>
            <person name="Grigoriev I.V."/>
            <person name="O'Malley M.A."/>
        </authorList>
    </citation>
    <scope>NUCLEOTIDE SEQUENCE [LARGE SCALE GENOMIC DNA]</scope>
    <source>
        <strain evidence="4">finn</strain>
    </source>
</reference>